<evidence type="ECO:0000256" key="5">
    <source>
        <dbReference type="SAM" id="Phobius"/>
    </source>
</evidence>
<accession>A0A5A7SAV6</accession>
<dbReference type="RefSeq" id="WP_149430486.1">
    <property type="nucleotide sequence ID" value="NZ_VLNY01000005.1"/>
</dbReference>
<feature type="transmembrane region" description="Helical" evidence="5">
    <location>
        <begin position="272"/>
        <end position="293"/>
    </location>
</feature>
<feature type="domain" description="Major facilitator superfamily (MFS) profile" evidence="6">
    <location>
        <begin position="1"/>
        <end position="383"/>
    </location>
</feature>
<keyword evidence="8" id="KW-1185">Reference proteome</keyword>
<feature type="transmembrane region" description="Helical" evidence="5">
    <location>
        <begin position="164"/>
        <end position="186"/>
    </location>
</feature>
<sequence>MLVPIQLSPRRARASVFGIFGLNGFLFAMWVVHIPSITQRTGVSNATLGGLLLVLAAGALIGMRIAGPLADRFGSRLLTGVAALGLSAAVLGPGLVHDADELGIALGLFGFFNGALDVAMNSQAVEVERLYRRPIMSAFHALYSCGGLVGSLIGAATLRADWNLHLSLALAALLGLVVVGVCCIGLLPHLHTAKPAQGRTRMSRKALALGLIAFAMLLSEGVANDWSTLQIKEHLSATDATAALAFGAFSVMMTIGRFGADRIAGALGPVAIVRYGTIVAAVGMAIVVVSGWVPLTLFGWALFGLGLSGCIPQIFTAAGNLGTGAAGANMSRVFSMGYLGLLAGPAVIGWLTKLIPLNAAMAVPLAAVLITCAAAGVVRPSSAAPVHA</sequence>
<gene>
    <name evidence="7" type="ORF">FOY51_11995</name>
</gene>
<dbReference type="PROSITE" id="PS50850">
    <property type="entry name" value="MFS"/>
    <property type="match status" value="1"/>
</dbReference>
<dbReference type="Proteomes" id="UP000322244">
    <property type="component" value="Unassembled WGS sequence"/>
</dbReference>
<feature type="transmembrane region" description="Helical" evidence="5">
    <location>
        <begin position="46"/>
        <end position="65"/>
    </location>
</feature>
<keyword evidence="2 5" id="KW-0812">Transmembrane</keyword>
<dbReference type="Pfam" id="PF07690">
    <property type="entry name" value="MFS_1"/>
    <property type="match status" value="1"/>
</dbReference>
<reference evidence="7 8" key="1">
    <citation type="submission" date="2019-07" db="EMBL/GenBank/DDBJ databases">
        <title>Rhodococcus cavernicolus sp. nov., isolated from a cave.</title>
        <authorList>
            <person name="Lee S.D."/>
        </authorList>
    </citation>
    <scope>NUCLEOTIDE SEQUENCE [LARGE SCALE GENOMIC DNA]</scope>
    <source>
        <strain evidence="7 8">C1-24</strain>
    </source>
</reference>
<dbReference type="SUPFAM" id="SSF103473">
    <property type="entry name" value="MFS general substrate transporter"/>
    <property type="match status" value="1"/>
</dbReference>
<protein>
    <submittedName>
        <fullName evidence="7">MFS transporter</fullName>
    </submittedName>
</protein>
<dbReference type="InterPro" id="IPR051788">
    <property type="entry name" value="MFS_Transporter"/>
</dbReference>
<dbReference type="Gene3D" id="1.20.1250.20">
    <property type="entry name" value="MFS general substrate transporter like domains"/>
    <property type="match status" value="2"/>
</dbReference>
<feature type="transmembrane region" description="Helical" evidence="5">
    <location>
        <begin position="206"/>
        <end position="223"/>
    </location>
</feature>
<evidence type="ECO:0000259" key="6">
    <source>
        <dbReference type="PROSITE" id="PS50850"/>
    </source>
</evidence>
<feature type="transmembrane region" description="Helical" evidence="5">
    <location>
        <begin position="299"/>
        <end position="321"/>
    </location>
</feature>
<feature type="transmembrane region" description="Helical" evidence="5">
    <location>
        <begin position="333"/>
        <end position="351"/>
    </location>
</feature>
<feature type="transmembrane region" description="Helical" evidence="5">
    <location>
        <begin position="243"/>
        <end position="260"/>
    </location>
</feature>
<dbReference type="OrthoDB" id="151222at2"/>
<dbReference type="PANTHER" id="PTHR23514:SF13">
    <property type="entry name" value="INNER MEMBRANE PROTEIN YBJJ"/>
    <property type="match status" value="1"/>
</dbReference>
<feature type="transmembrane region" description="Helical" evidence="5">
    <location>
        <begin position="77"/>
        <end position="96"/>
    </location>
</feature>
<evidence type="ECO:0000313" key="7">
    <source>
        <dbReference type="EMBL" id="KAA0022429.1"/>
    </source>
</evidence>
<dbReference type="InterPro" id="IPR020846">
    <property type="entry name" value="MFS_dom"/>
</dbReference>
<dbReference type="CDD" id="cd17393">
    <property type="entry name" value="MFS_MosC_like"/>
    <property type="match status" value="1"/>
</dbReference>
<dbReference type="GO" id="GO:0005886">
    <property type="term" value="C:plasma membrane"/>
    <property type="evidence" value="ECO:0007669"/>
    <property type="project" value="UniProtKB-SubCell"/>
</dbReference>
<feature type="transmembrane region" description="Helical" evidence="5">
    <location>
        <begin position="12"/>
        <end position="34"/>
    </location>
</feature>
<comment type="caution">
    <text evidence="7">The sequence shown here is derived from an EMBL/GenBank/DDBJ whole genome shotgun (WGS) entry which is preliminary data.</text>
</comment>
<comment type="subcellular location">
    <subcellularLocation>
        <location evidence="1">Cell membrane</location>
        <topology evidence="1">Multi-pass membrane protein</topology>
    </subcellularLocation>
</comment>
<evidence type="ECO:0000256" key="1">
    <source>
        <dbReference type="ARBA" id="ARBA00004651"/>
    </source>
</evidence>
<evidence type="ECO:0000256" key="3">
    <source>
        <dbReference type="ARBA" id="ARBA00022989"/>
    </source>
</evidence>
<keyword evidence="3 5" id="KW-1133">Transmembrane helix</keyword>
<keyword evidence="4 5" id="KW-0472">Membrane</keyword>
<dbReference type="InterPro" id="IPR011701">
    <property type="entry name" value="MFS"/>
</dbReference>
<name>A0A5A7SAV6_9NOCA</name>
<dbReference type="GO" id="GO:0022857">
    <property type="term" value="F:transmembrane transporter activity"/>
    <property type="evidence" value="ECO:0007669"/>
    <property type="project" value="InterPro"/>
</dbReference>
<dbReference type="EMBL" id="VLNY01000005">
    <property type="protein sequence ID" value="KAA0022429.1"/>
    <property type="molecule type" value="Genomic_DNA"/>
</dbReference>
<proteinExistence type="predicted"/>
<dbReference type="AlphaFoldDB" id="A0A5A7SAV6"/>
<evidence type="ECO:0000313" key="8">
    <source>
        <dbReference type="Proteomes" id="UP000322244"/>
    </source>
</evidence>
<dbReference type="PANTHER" id="PTHR23514">
    <property type="entry name" value="BYPASS OF STOP CODON PROTEIN 6"/>
    <property type="match status" value="1"/>
</dbReference>
<feature type="transmembrane region" description="Helical" evidence="5">
    <location>
        <begin position="357"/>
        <end position="378"/>
    </location>
</feature>
<evidence type="ECO:0000256" key="4">
    <source>
        <dbReference type="ARBA" id="ARBA00023136"/>
    </source>
</evidence>
<dbReference type="InterPro" id="IPR036259">
    <property type="entry name" value="MFS_trans_sf"/>
</dbReference>
<feature type="transmembrane region" description="Helical" evidence="5">
    <location>
        <begin position="102"/>
        <end position="120"/>
    </location>
</feature>
<evidence type="ECO:0000256" key="2">
    <source>
        <dbReference type="ARBA" id="ARBA00022692"/>
    </source>
</evidence>
<organism evidence="7 8">
    <name type="scientific">Antrihabitans cavernicola</name>
    <dbReference type="NCBI Taxonomy" id="2495913"/>
    <lineage>
        <taxon>Bacteria</taxon>
        <taxon>Bacillati</taxon>
        <taxon>Actinomycetota</taxon>
        <taxon>Actinomycetes</taxon>
        <taxon>Mycobacteriales</taxon>
        <taxon>Nocardiaceae</taxon>
        <taxon>Antrihabitans</taxon>
    </lineage>
</organism>
<feature type="transmembrane region" description="Helical" evidence="5">
    <location>
        <begin position="141"/>
        <end position="158"/>
    </location>
</feature>